<dbReference type="InterPro" id="IPR015943">
    <property type="entry name" value="WD40/YVTN_repeat-like_dom_sf"/>
</dbReference>
<feature type="domain" description="IFT140 first beta-propeller" evidence="7">
    <location>
        <begin position="195"/>
        <end position="346"/>
    </location>
</feature>
<dbReference type="GO" id="GO:0005930">
    <property type="term" value="C:axoneme"/>
    <property type="evidence" value="ECO:0007669"/>
    <property type="project" value="TreeGrafter"/>
</dbReference>
<reference evidence="11 12" key="1">
    <citation type="submission" date="2020-08" db="EMBL/GenBank/DDBJ databases">
        <authorList>
            <person name="Newling K."/>
            <person name="Davey J."/>
            <person name="Forrester S."/>
        </authorList>
    </citation>
    <scope>NUCLEOTIDE SEQUENCE [LARGE SCALE GENOMIC DNA]</scope>
    <source>
        <strain evidence="12">Crithidia deanei Carvalho (ATCC PRA-265)</strain>
    </source>
</reference>
<protein>
    <submittedName>
        <fullName evidence="11">Uncharacterized protein</fullName>
    </submittedName>
</protein>
<dbReference type="SMART" id="SM00320">
    <property type="entry name" value="WD40"/>
    <property type="match status" value="3"/>
</dbReference>
<dbReference type="SUPFAM" id="SSF81901">
    <property type="entry name" value="HCP-like"/>
    <property type="match status" value="1"/>
</dbReference>
<evidence type="ECO:0000256" key="3">
    <source>
        <dbReference type="ARBA" id="ARBA00022737"/>
    </source>
</evidence>
<evidence type="ECO:0000259" key="9">
    <source>
        <dbReference type="Pfam" id="PF24760"/>
    </source>
</evidence>
<feature type="domain" description="IF140/IFT172/WDR19 TPR" evidence="10">
    <location>
        <begin position="1101"/>
        <end position="1362"/>
    </location>
</feature>
<dbReference type="GO" id="GO:0030991">
    <property type="term" value="C:intraciliary transport particle A"/>
    <property type="evidence" value="ECO:0007669"/>
    <property type="project" value="TreeGrafter"/>
</dbReference>
<dbReference type="InterPro" id="IPR056155">
    <property type="entry name" value="Beta-prop_IFT140_2nd"/>
</dbReference>
<evidence type="ECO:0000256" key="4">
    <source>
        <dbReference type="ARBA" id="ARBA00022803"/>
    </source>
</evidence>
<dbReference type="Pfam" id="PF23385">
    <property type="entry name" value="Beta-prop_IFT140_2nd"/>
    <property type="match status" value="2"/>
</dbReference>
<dbReference type="InterPro" id="IPR056154">
    <property type="entry name" value="Beta-prop_IFT140_1st"/>
</dbReference>
<dbReference type="Gene3D" id="1.25.40.470">
    <property type="match status" value="1"/>
</dbReference>
<dbReference type="InterPro" id="IPR011990">
    <property type="entry name" value="TPR-like_helical_dom_sf"/>
</dbReference>
<sequence length="1576" mass="175417">MSLFVVNSPDHDGTFTNLVSCHKTHPLVASAWDNPSTVLLTDSEGEKLCFIDLPNKELKVTMLAWHPSNKSLAIGMSNGKLLIWSAATPQSVGLEVSDPRCLLMTSKGGSCQDVEGAVREHNAGAIVCGAWSNGGQYFATATSQKNVAIWFIENATAVNDFGDRSRLMWSVETESVIHQMLPIPSSGADEIKFVLFNGGQKVFSLDGDQKLNTMLSQGERILALLVDSQTRAMILLNAKYMMEVYSIADDLTANLITHHKLTISSTPSESAPVSMIWASPTVVAVSCGDGFIRMFDTSSDEVFSVNFPDEGAHITSLSSVTGKALVAVATTEGVLAIFQRTATAVASMGNRRVSVTGAALGDKDPSLEWEAIATHDMGGRVDTVYCTPLGDIVSCINGKTLSVLHETIRKRDWDGTAAATQISSDMVVVESITGCQCLLQSPKKIRGLSISFPMIILWDGEQLNIFTINETTSAYSQVNSVPCSTPVFAAHPNGLLYVKEDRILYRSWDLQELGQLAFTEAEGFPMLLDVMCDYMVAVSNKSVLRLAKISALNLTPFGPSRPLNLSNATILSLKDGGDREQQRVNVSGPLTVVTARINAQGRKVALMTRVGSLGSPDSRIWIYDSDIDKAYCYDFAEQSEIPDTIYWNTPEPNSNSIGEMEYLLLACETHEVGGSGAQEVLESNTKQYKGGREPVRHHDLPQNLPDMQNYADGMNQRRRASLGATNLLIKRSHNIATLFATPNGLVLHNSITLQDYQICLVGLTIPDFLLASIKIKGDPSNAEDYVIEQKRLRDFDELKSDKDVAVREALLKFSYYATSNNMDEAYRCIKTIRNASAWQGLARMCVANGRLDVAAVCLATMQDGVGARLLREAIEEYPNDKNVQIATLACSLKMVEETEKYLRASQRYDLITDVYLACGKFEQAQRHTQRFDRIRIRPVAYKYAQFMESLQNNDAAIMWYYNSRCAGTDVPRVFFQTNRLHELRELMTSNPSEAAQSPQMYEDPKATFAGLFPQCKDLLLWWARYSERRYNAQEALHFFKQSNSIYDIVRILCSLNPPKIENALEVVNKEIERVTMKFDQYQSMATVPSDASDSKAEPERVGAAYFIGRHYEVNGDAEKALKYYKHAGAYRSGVRVARTEGRDKEMVQLAKSSRDDSLILECAIFLENKSTFDKAVELYREVGATQLALNACIRGGLYDTLNEISADLANSSTDSEVFMNMAKHFQSSGEYQRTVEMLVFAHHYDEALTMCQERGVTLTENMAEAMTKEHNGLRAEERQSLLKQVAHIAKEQGSWNLACKKYTQCGERVKALKMLMRGGEVEKVIFFANHSRNAEIYTLAANYLQSQSWSTDKNVYKSIVHFYTKAKAFDSLLSFFDSCAQLQIDENRDYKAALFAVNESIRTIEKAQSTNNHIANANVDLLKQKSTIISGLLRAQQLVDSIVAERRGTEEEKKKCDEVISICSDYVKRSRPAHEDHALLESAIRIGDVFALLVKFYFEKMGEPKNALKVLESMPKHGVEPQYFLEIDVMEQVCKANDKKLSDIVVINNATLPVAEGRRRSSAAGRSSILEEELKI</sequence>
<dbReference type="EMBL" id="LR877150">
    <property type="protein sequence ID" value="CAD2216420.1"/>
    <property type="molecule type" value="Genomic_DNA"/>
</dbReference>
<dbReference type="GO" id="GO:0035721">
    <property type="term" value="P:intraciliary retrograde transport"/>
    <property type="evidence" value="ECO:0007669"/>
    <property type="project" value="TreeGrafter"/>
</dbReference>
<keyword evidence="2" id="KW-0853">WD repeat</keyword>
<evidence type="ECO:0000313" key="12">
    <source>
        <dbReference type="Proteomes" id="UP000515908"/>
    </source>
</evidence>
<evidence type="ECO:0000259" key="10">
    <source>
        <dbReference type="Pfam" id="PF24762"/>
    </source>
</evidence>
<proteinExistence type="predicted"/>
<comment type="subcellular location">
    <subcellularLocation>
        <location evidence="1">Cell projection</location>
        <location evidence="1">Cilium</location>
    </subcellularLocation>
</comment>
<evidence type="ECO:0000313" key="11">
    <source>
        <dbReference type="EMBL" id="CAD2216420.1"/>
    </source>
</evidence>
<feature type="domain" description="IF140/IFT172/WDR19 TPR" evidence="10">
    <location>
        <begin position="821"/>
        <end position="1073"/>
    </location>
</feature>
<organism evidence="11 12">
    <name type="scientific">Angomonas deanei</name>
    <dbReference type="NCBI Taxonomy" id="59799"/>
    <lineage>
        <taxon>Eukaryota</taxon>
        <taxon>Discoba</taxon>
        <taxon>Euglenozoa</taxon>
        <taxon>Kinetoplastea</taxon>
        <taxon>Metakinetoplastina</taxon>
        <taxon>Trypanosomatida</taxon>
        <taxon>Trypanosomatidae</taxon>
        <taxon>Strigomonadinae</taxon>
        <taxon>Angomonas</taxon>
    </lineage>
</organism>
<name>A0A7G2C9A2_9TRYP</name>
<dbReference type="SUPFAM" id="SSF50978">
    <property type="entry name" value="WD40 repeat-like"/>
    <property type="match status" value="1"/>
</dbReference>
<dbReference type="GO" id="GO:0036064">
    <property type="term" value="C:ciliary basal body"/>
    <property type="evidence" value="ECO:0007669"/>
    <property type="project" value="TreeGrafter"/>
</dbReference>
<evidence type="ECO:0000256" key="2">
    <source>
        <dbReference type="ARBA" id="ARBA00022574"/>
    </source>
</evidence>
<gene>
    <name evidence="11" type="ORF">ADEAN_000388200</name>
</gene>
<evidence type="ECO:0000259" key="8">
    <source>
        <dbReference type="Pfam" id="PF23385"/>
    </source>
</evidence>
<dbReference type="Pfam" id="PF24760">
    <property type="entry name" value="TPR_IF140_C"/>
    <property type="match status" value="1"/>
</dbReference>
<keyword evidence="3" id="KW-0677">Repeat</keyword>
<keyword evidence="5" id="KW-0969">Cilium</keyword>
<dbReference type="InterPro" id="IPR036322">
    <property type="entry name" value="WD40_repeat_dom_sf"/>
</dbReference>
<evidence type="ECO:0000256" key="1">
    <source>
        <dbReference type="ARBA" id="ARBA00004138"/>
    </source>
</evidence>
<keyword evidence="6" id="KW-0966">Cell projection</keyword>
<keyword evidence="12" id="KW-1185">Reference proteome</keyword>
<dbReference type="Proteomes" id="UP000515908">
    <property type="component" value="Chromosome 06"/>
</dbReference>
<evidence type="ECO:0000256" key="5">
    <source>
        <dbReference type="ARBA" id="ARBA00023069"/>
    </source>
</evidence>
<accession>A0A7G2C9A2</accession>
<dbReference type="Pfam" id="PF23383">
    <property type="entry name" value="Beta-prop_IFT140_1st"/>
    <property type="match status" value="1"/>
</dbReference>
<dbReference type="Pfam" id="PF24762">
    <property type="entry name" value="TPR_IF140-IFT172"/>
    <property type="match status" value="2"/>
</dbReference>
<dbReference type="InterPro" id="IPR056168">
    <property type="entry name" value="TPR_IF140/IFT172/WDR19"/>
</dbReference>
<evidence type="ECO:0000256" key="6">
    <source>
        <dbReference type="ARBA" id="ARBA00023273"/>
    </source>
</evidence>
<dbReference type="PANTHER" id="PTHR15722:SF7">
    <property type="entry name" value="INTRAFLAGELLAR TRANSPORT PROTEIN 140 HOMOLOG"/>
    <property type="match status" value="1"/>
</dbReference>
<dbReference type="InterPro" id="IPR056156">
    <property type="entry name" value="TPR_IF140_C"/>
</dbReference>
<feature type="domain" description="IFT140 second beta-propeller" evidence="8">
    <location>
        <begin position="590"/>
        <end position="770"/>
    </location>
</feature>
<dbReference type="Gene3D" id="2.130.10.10">
    <property type="entry name" value="YVTN repeat-like/Quinoprotein amine dehydrogenase"/>
    <property type="match status" value="1"/>
</dbReference>
<feature type="domain" description="IF140 C-terminal TPR" evidence="9">
    <location>
        <begin position="1370"/>
        <end position="1514"/>
    </location>
</feature>
<keyword evidence="4" id="KW-0802">TPR repeat</keyword>
<dbReference type="VEuPathDB" id="TriTrypDB:ADEAN_000388200"/>
<evidence type="ECO:0000259" key="7">
    <source>
        <dbReference type="Pfam" id="PF23383"/>
    </source>
</evidence>
<dbReference type="Gene3D" id="1.25.40.10">
    <property type="entry name" value="Tetratricopeptide repeat domain"/>
    <property type="match status" value="1"/>
</dbReference>
<feature type="domain" description="IFT140 second beta-propeller" evidence="8">
    <location>
        <begin position="417"/>
        <end position="550"/>
    </location>
</feature>
<dbReference type="PANTHER" id="PTHR15722">
    <property type="entry name" value="IFT140/172-RELATED"/>
    <property type="match status" value="1"/>
</dbReference>
<dbReference type="FunFam" id="1.25.40.470:FF:000031">
    <property type="entry name" value="Uncharacterized protein TCIL3000_10_12370"/>
    <property type="match status" value="1"/>
</dbReference>
<dbReference type="InterPro" id="IPR001680">
    <property type="entry name" value="WD40_rpt"/>
</dbReference>